<evidence type="ECO:0000313" key="11">
    <source>
        <dbReference type="EMBL" id="CAY69074.1"/>
    </source>
</evidence>
<feature type="region of interest" description="Disordered" evidence="7">
    <location>
        <begin position="66"/>
        <end position="85"/>
    </location>
</feature>
<evidence type="ECO:0000256" key="2">
    <source>
        <dbReference type="ARBA" id="ARBA00022741"/>
    </source>
</evidence>
<dbReference type="InterPro" id="IPR014001">
    <property type="entry name" value="Helicase_ATP-bd"/>
</dbReference>
<proteinExistence type="inferred from homology"/>
<keyword evidence="4" id="KW-0347">Helicase</keyword>
<evidence type="ECO:0000256" key="6">
    <source>
        <dbReference type="PROSITE-ProRule" id="PRU00175"/>
    </source>
</evidence>
<dbReference type="GO" id="GO:0005634">
    <property type="term" value="C:nucleus"/>
    <property type="evidence" value="ECO:0007669"/>
    <property type="project" value="TreeGrafter"/>
</dbReference>
<dbReference type="GO" id="GO:0004386">
    <property type="term" value="F:helicase activity"/>
    <property type="evidence" value="ECO:0007669"/>
    <property type="project" value="UniProtKB-KW"/>
</dbReference>
<keyword evidence="12" id="KW-1185">Reference proteome</keyword>
<dbReference type="SMART" id="SM00490">
    <property type="entry name" value="HELICc"/>
    <property type="match status" value="1"/>
</dbReference>
<dbReference type="STRING" id="644223.C4R0Q0"/>
<dbReference type="Pfam" id="PF00176">
    <property type="entry name" value="SNF2-rel_dom"/>
    <property type="match status" value="1"/>
</dbReference>
<dbReference type="InterPro" id="IPR000330">
    <property type="entry name" value="SNF2_N"/>
</dbReference>
<dbReference type="OMA" id="CHPHLIN"/>
<dbReference type="eggNOG" id="KOG1001">
    <property type="taxonomic scope" value="Eukaryota"/>
</dbReference>
<dbReference type="InterPro" id="IPR001841">
    <property type="entry name" value="Znf_RING"/>
</dbReference>
<organism evidence="11 12">
    <name type="scientific">Komagataella phaffii (strain GS115 / ATCC 20864)</name>
    <name type="common">Yeast</name>
    <name type="synonym">Pichia pastoris</name>
    <dbReference type="NCBI Taxonomy" id="644223"/>
    <lineage>
        <taxon>Eukaryota</taxon>
        <taxon>Fungi</taxon>
        <taxon>Dikarya</taxon>
        <taxon>Ascomycota</taxon>
        <taxon>Saccharomycotina</taxon>
        <taxon>Pichiomycetes</taxon>
        <taxon>Pichiales</taxon>
        <taxon>Pichiaceae</taxon>
        <taxon>Komagataella</taxon>
    </lineage>
</organism>
<evidence type="ECO:0000259" key="8">
    <source>
        <dbReference type="PROSITE" id="PS50089"/>
    </source>
</evidence>
<dbReference type="InterPro" id="IPR027417">
    <property type="entry name" value="P-loop_NTPase"/>
</dbReference>
<feature type="region of interest" description="Disordered" evidence="7">
    <location>
        <begin position="91"/>
        <end position="133"/>
    </location>
</feature>
<comment type="similarity">
    <text evidence="1">Belongs to the SNF2/RAD54 helicase family.</text>
</comment>
<dbReference type="PANTHER" id="PTHR45626">
    <property type="entry name" value="TRANSCRIPTION TERMINATION FACTOR 2-RELATED"/>
    <property type="match status" value="1"/>
</dbReference>
<dbReference type="AlphaFoldDB" id="C4R0Q0"/>
<dbReference type="GeneID" id="8198914"/>
<feature type="compositionally biased region" description="Low complexity" evidence="7">
    <location>
        <begin position="93"/>
        <end position="103"/>
    </location>
</feature>
<accession>C4R0Q0</accession>
<gene>
    <name evidence="11" type="ordered locus">PAS_chr2-1_0447</name>
</gene>
<dbReference type="Pfam" id="PF00271">
    <property type="entry name" value="Helicase_C"/>
    <property type="match status" value="1"/>
</dbReference>
<dbReference type="SUPFAM" id="SSF57850">
    <property type="entry name" value="RING/U-box"/>
    <property type="match status" value="1"/>
</dbReference>
<dbReference type="Gene3D" id="3.30.40.10">
    <property type="entry name" value="Zinc/RING finger domain, C3HC4 (zinc finger)"/>
    <property type="match status" value="1"/>
</dbReference>
<feature type="compositionally biased region" description="Polar residues" evidence="7">
    <location>
        <begin position="72"/>
        <end position="85"/>
    </location>
</feature>
<evidence type="ECO:0000256" key="5">
    <source>
        <dbReference type="ARBA" id="ARBA00022840"/>
    </source>
</evidence>
<evidence type="ECO:0000256" key="1">
    <source>
        <dbReference type="ARBA" id="ARBA00007025"/>
    </source>
</evidence>
<keyword evidence="3" id="KW-0378">Hydrolase</keyword>
<dbReference type="InterPro" id="IPR001650">
    <property type="entry name" value="Helicase_C-like"/>
</dbReference>
<keyword evidence="6" id="KW-0479">Metal-binding</keyword>
<feature type="domain" description="Helicase C-terminal" evidence="10">
    <location>
        <begin position="967"/>
        <end position="1128"/>
    </location>
</feature>
<dbReference type="OrthoDB" id="423559at2759"/>
<evidence type="ECO:0000256" key="3">
    <source>
        <dbReference type="ARBA" id="ARBA00022801"/>
    </source>
</evidence>
<evidence type="ECO:0000259" key="10">
    <source>
        <dbReference type="PROSITE" id="PS51194"/>
    </source>
</evidence>
<dbReference type="PANTHER" id="PTHR45626:SF16">
    <property type="entry name" value="ATP-DEPENDENT HELICASE ULS1"/>
    <property type="match status" value="1"/>
</dbReference>
<dbReference type="CDD" id="cd18008">
    <property type="entry name" value="DEXDc_SHPRH-like"/>
    <property type="match status" value="1"/>
</dbReference>
<feature type="domain" description="RING-type" evidence="8">
    <location>
        <begin position="858"/>
        <end position="910"/>
    </location>
</feature>
<keyword evidence="5" id="KW-0067">ATP-binding</keyword>
<dbReference type="Proteomes" id="UP000000314">
    <property type="component" value="Chromosome 2"/>
</dbReference>
<protein>
    <submittedName>
        <fullName evidence="11">RING finger protein involved in proteolytic control of sumoylated substrates</fullName>
    </submittedName>
</protein>
<dbReference type="SMART" id="SM00184">
    <property type="entry name" value="RING"/>
    <property type="match status" value="1"/>
</dbReference>
<feature type="region of interest" description="Disordered" evidence="7">
    <location>
        <begin position="491"/>
        <end position="523"/>
    </location>
</feature>
<dbReference type="RefSeq" id="XP_002491354.1">
    <property type="nucleotide sequence ID" value="XM_002491309.1"/>
</dbReference>
<evidence type="ECO:0000256" key="7">
    <source>
        <dbReference type="SAM" id="MobiDB-lite"/>
    </source>
</evidence>
<dbReference type="PROSITE" id="PS51192">
    <property type="entry name" value="HELICASE_ATP_BIND_1"/>
    <property type="match status" value="1"/>
</dbReference>
<keyword evidence="2" id="KW-0547">Nucleotide-binding</keyword>
<feature type="region of interest" description="Disordered" evidence="7">
    <location>
        <begin position="152"/>
        <end position="171"/>
    </location>
</feature>
<reference evidence="11 12" key="1">
    <citation type="journal article" date="2009" name="Nat. Biotechnol.">
        <title>Genome sequence of the recombinant protein production host Pichia pastoris.</title>
        <authorList>
            <person name="De Schutter K."/>
            <person name="Lin Y.C."/>
            <person name="Tiels P."/>
            <person name="Van Hecke A."/>
            <person name="Glinka S."/>
            <person name="Weber-Lehmann J."/>
            <person name="Rouze P."/>
            <person name="Van de Peer Y."/>
            <person name="Callewaert N."/>
        </authorList>
    </citation>
    <scope>NUCLEOTIDE SEQUENCE [LARGE SCALE GENOMIC DNA]</scope>
    <source>
        <strain evidence="12">GS115 / ATCC 20864</strain>
    </source>
</reference>
<dbReference type="GO" id="GO:0005737">
    <property type="term" value="C:cytoplasm"/>
    <property type="evidence" value="ECO:0007669"/>
    <property type="project" value="TreeGrafter"/>
</dbReference>
<dbReference type="InParanoid" id="C4R0Q0"/>
<dbReference type="Gene3D" id="3.40.50.10810">
    <property type="entry name" value="Tandem AAA-ATPase domain"/>
    <property type="match status" value="1"/>
</dbReference>
<dbReference type="EMBL" id="FN392320">
    <property type="protein sequence ID" value="CAY69074.1"/>
    <property type="molecule type" value="Genomic_DNA"/>
</dbReference>
<name>C4R0Q0_KOMPG</name>
<keyword evidence="6" id="KW-0862">Zinc</keyword>
<feature type="region of interest" description="Disordered" evidence="7">
    <location>
        <begin position="38"/>
        <end position="57"/>
    </location>
</feature>
<evidence type="ECO:0000313" key="12">
    <source>
        <dbReference type="Proteomes" id="UP000000314"/>
    </source>
</evidence>
<dbReference type="KEGG" id="ppa:PAS_chr2-1_0447"/>
<dbReference type="CDD" id="cd18793">
    <property type="entry name" value="SF2_C_SNF"/>
    <property type="match status" value="1"/>
</dbReference>
<dbReference type="Gene3D" id="3.40.50.300">
    <property type="entry name" value="P-loop containing nucleotide triphosphate hydrolases"/>
    <property type="match status" value="1"/>
</dbReference>
<dbReference type="PROSITE" id="PS50089">
    <property type="entry name" value="ZF_RING_2"/>
    <property type="match status" value="1"/>
</dbReference>
<dbReference type="GO" id="GO:0005524">
    <property type="term" value="F:ATP binding"/>
    <property type="evidence" value="ECO:0007669"/>
    <property type="project" value="UniProtKB-KW"/>
</dbReference>
<dbReference type="GO" id="GO:0000724">
    <property type="term" value="P:double-strand break repair via homologous recombination"/>
    <property type="evidence" value="ECO:0007669"/>
    <property type="project" value="TreeGrafter"/>
</dbReference>
<evidence type="ECO:0000259" key="9">
    <source>
        <dbReference type="PROSITE" id="PS51192"/>
    </source>
</evidence>
<dbReference type="GO" id="GO:0008094">
    <property type="term" value="F:ATP-dependent activity, acting on DNA"/>
    <property type="evidence" value="ECO:0007669"/>
    <property type="project" value="TreeGrafter"/>
</dbReference>
<feature type="domain" description="Helicase ATP-binding" evidence="9">
    <location>
        <begin position="449"/>
        <end position="688"/>
    </location>
</feature>
<feature type="compositionally biased region" description="Polar residues" evidence="7">
    <location>
        <begin position="504"/>
        <end position="516"/>
    </location>
</feature>
<dbReference type="HOGENOM" id="CLU_000315_2_0_1"/>
<dbReference type="InterPro" id="IPR049730">
    <property type="entry name" value="SNF2/RAD54-like_C"/>
</dbReference>
<dbReference type="SUPFAM" id="SSF52540">
    <property type="entry name" value="P-loop containing nucleoside triphosphate hydrolases"/>
    <property type="match status" value="2"/>
</dbReference>
<feature type="compositionally biased region" description="Basic and acidic residues" evidence="7">
    <location>
        <begin position="493"/>
        <end position="503"/>
    </location>
</feature>
<sequence length="1140" mass="129457">MTDSVNSDDSDLEIIEVTEPTPKVDLLAPNPAFNFTAPISNSNGTTPIRRKLDDQSNSNSFARLESLRESSVKPQASTFNSSRFIPQADQFSNNQNNELDNNNGFADWISKSQPEFPFPLNDGPKKSSNQPTNSNFEEIIDLTEDIEINTSVPASTSSSTPVPSSTQNQSHHIANNNTAQDAHIFQGKRPLQSYSDDEDEDLQIVGSNIVQQPLGIMPGTFNAPANILHFDGSNQNEQARWLDLRIKDLLDNLHNLRVHAQSNIMEINRFISTLGHLNREVSELNLRYQSIVNNPQATANNQGYLTQLLNRIQELTNEKAHIFREMDTSKIKQQEIHRRIHALSSTIDKLKKDRELIFRNAQNAFHGDMKNEVLEGQSFMDAIHRANSLGYASNIYSRSDEDAGSLQRLLENIQPDMEDKDDDELAKTPKEFNIQLLKHQRVGLDWLLRMEKSTNKGGILADAMGLGKTIQAISIIYANKWKTQEEAEEEAKLEEKVRSEKSTSETNGEVSKTSTAKSEKKPIQGDEGYFKTTLIIAPVSLLHQWESEILLKTKPEYRLKVFIYHKQKMSSFEELQQYDIVLTSYGTLSSQMKKHFEEAIKEADLQPNSSSIPAEDSGGISFKSPFFAKETKFLRVILDEAHKIKGKNTITSKAVALVKSKYRWCLTGTPLQNKIEELWPLLRFLRIKPYYDEKRFRTGIVLPIKSSMSGKYDSTDKKIAMRKLHALLKAILLKRNKDSKIDGEPILKLPKKHIIDTFIEMEAKELDFYKDLEGQTAKKAEKMLNAGKGQGNHYSGILILLLRLRQTCCHHFLVKLSEMKQEAKLKQEVATKMPQLATQLSPAVVRRINIEAEAGFTCPICLDNIINENACILYKCGHVVCQDCKDDFFTNYQENETDDGLRVSKCVTCRLPVNESNVISFPVYDKIVNQHISVMDIVKSESPVLSKIEMIQQLIRENKGVFESSAKIDKAVEMIQELLRDNPGEKIIVFSQFTTLFDVIEVILKENNIKFIRYDGSMSLSNRDAAIQEFYESTEKNVMLLSLKAGNVGLTLTCASRVIIMDPFWNPYVEDQAMDRAHRIGQLREVFVYRMLIKNTVEDRILTIQNTKREIVENALDNQSLNTISKLGRNELAFLFGIGN</sequence>
<dbReference type="InterPro" id="IPR038718">
    <property type="entry name" value="SNF2-like_sf"/>
</dbReference>
<dbReference type="SMART" id="SM00487">
    <property type="entry name" value="DEXDc"/>
    <property type="match status" value="1"/>
</dbReference>
<keyword evidence="6" id="KW-0863">Zinc-finger</keyword>
<dbReference type="GO" id="GO:0016787">
    <property type="term" value="F:hydrolase activity"/>
    <property type="evidence" value="ECO:0007669"/>
    <property type="project" value="UniProtKB-KW"/>
</dbReference>
<dbReference type="GO" id="GO:0008270">
    <property type="term" value="F:zinc ion binding"/>
    <property type="evidence" value="ECO:0007669"/>
    <property type="project" value="UniProtKB-KW"/>
</dbReference>
<dbReference type="PROSITE" id="PS51194">
    <property type="entry name" value="HELICASE_CTER"/>
    <property type="match status" value="1"/>
</dbReference>
<feature type="compositionally biased region" description="Low complexity" evidence="7">
    <location>
        <begin position="152"/>
        <end position="166"/>
    </location>
</feature>
<dbReference type="InterPro" id="IPR050628">
    <property type="entry name" value="SNF2_RAD54_helicase_TF"/>
</dbReference>
<evidence type="ECO:0000256" key="4">
    <source>
        <dbReference type="ARBA" id="ARBA00022806"/>
    </source>
</evidence>
<dbReference type="InterPro" id="IPR013083">
    <property type="entry name" value="Znf_RING/FYVE/PHD"/>
</dbReference>